<organism evidence="1 2">
    <name type="scientific">Melia azedarach</name>
    <name type="common">Chinaberry tree</name>
    <dbReference type="NCBI Taxonomy" id="155640"/>
    <lineage>
        <taxon>Eukaryota</taxon>
        <taxon>Viridiplantae</taxon>
        <taxon>Streptophyta</taxon>
        <taxon>Embryophyta</taxon>
        <taxon>Tracheophyta</taxon>
        <taxon>Spermatophyta</taxon>
        <taxon>Magnoliopsida</taxon>
        <taxon>eudicotyledons</taxon>
        <taxon>Gunneridae</taxon>
        <taxon>Pentapetalae</taxon>
        <taxon>rosids</taxon>
        <taxon>malvids</taxon>
        <taxon>Sapindales</taxon>
        <taxon>Meliaceae</taxon>
        <taxon>Melia</taxon>
    </lineage>
</organism>
<name>A0ACC1YNN6_MELAZ</name>
<keyword evidence="2" id="KW-1185">Reference proteome</keyword>
<comment type="caution">
    <text evidence="1">The sequence shown here is derived from an EMBL/GenBank/DDBJ whole genome shotgun (WGS) entry which is preliminary data.</text>
</comment>
<reference evidence="1 2" key="1">
    <citation type="journal article" date="2023" name="Science">
        <title>Complex scaffold remodeling in plant triterpene biosynthesis.</title>
        <authorList>
            <person name="De La Pena R."/>
            <person name="Hodgson H."/>
            <person name="Liu J.C."/>
            <person name="Stephenson M.J."/>
            <person name="Martin A.C."/>
            <person name="Owen C."/>
            <person name="Harkess A."/>
            <person name="Leebens-Mack J."/>
            <person name="Jimenez L.E."/>
            <person name="Osbourn A."/>
            <person name="Sattely E.S."/>
        </authorList>
    </citation>
    <scope>NUCLEOTIDE SEQUENCE [LARGE SCALE GENOMIC DNA]</scope>
    <source>
        <strain evidence="2">cv. JPN11</strain>
        <tissue evidence="1">Leaf</tissue>
    </source>
</reference>
<gene>
    <name evidence="1" type="ORF">OWV82_003999</name>
</gene>
<dbReference type="Proteomes" id="UP001164539">
    <property type="component" value="Chromosome 2"/>
</dbReference>
<evidence type="ECO:0000313" key="1">
    <source>
        <dbReference type="EMBL" id="KAJ4725081.1"/>
    </source>
</evidence>
<protein>
    <submittedName>
        <fullName evidence="1">Tyrosine-protein kinase-like</fullName>
    </submittedName>
</protein>
<evidence type="ECO:0000313" key="2">
    <source>
        <dbReference type="Proteomes" id="UP001164539"/>
    </source>
</evidence>
<dbReference type="EMBL" id="CM051395">
    <property type="protein sequence ID" value="KAJ4725081.1"/>
    <property type="molecule type" value="Genomic_DNA"/>
</dbReference>
<sequence>MSPRMKFIGIALVVMILSSSLAANGRALNSATHEHEQSQHVRKLTGDDETGMNPPSNVNNHHYIPRKDFDPHGGDVGEGSG</sequence>
<proteinExistence type="predicted"/>
<accession>A0ACC1YNN6</accession>